<protein>
    <submittedName>
        <fullName evidence="2">Uncharacterized protein</fullName>
    </submittedName>
</protein>
<dbReference type="AlphaFoldDB" id="A0AAE0DA73"/>
<dbReference type="EMBL" id="VYYT01000083">
    <property type="protein sequence ID" value="KAK2771249.1"/>
    <property type="molecule type" value="Genomic_DNA"/>
</dbReference>
<evidence type="ECO:0000256" key="1">
    <source>
        <dbReference type="SAM" id="MobiDB-lite"/>
    </source>
</evidence>
<feature type="region of interest" description="Disordered" evidence="1">
    <location>
        <begin position="1"/>
        <end position="23"/>
    </location>
</feature>
<comment type="caution">
    <text evidence="2">The sequence shown here is derived from an EMBL/GenBank/DDBJ whole genome shotgun (WGS) entry which is preliminary data.</text>
</comment>
<sequence>MSESDRLTNGVDPETEGTSSKEELMTVYEELKDEPGLKSIVSADHDELLAKMFVGRESLSQEEGEKAAEDAKKF</sequence>
<evidence type="ECO:0000313" key="2">
    <source>
        <dbReference type="EMBL" id="KAK2771249.1"/>
    </source>
</evidence>
<proteinExistence type="predicted"/>
<keyword evidence="3" id="KW-1185">Reference proteome</keyword>
<reference evidence="2" key="1">
    <citation type="submission" date="2023-02" db="EMBL/GenBank/DDBJ databases">
        <title>Colletotrichum kahawae CIFC_Que2 genome sequencing and assembly.</title>
        <authorList>
            <person name="Baroncelli R."/>
        </authorList>
    </citation>
    <scope>NUCLEOTIDE SEQUENCE</scope>
    <source>
        <strain evidence="2">CIFC_Que2</strain>
    </source>
</reference>
<evidence type="ECO:0000313" key="3">
    <source>
        <dbReference type="Proteomes" id="UP001281614"/>
    </source>
</evidence>
<dbReference type="Proteomes" id="UP001281614">
    <property type="component" value="Unassembled WGS sequence"/>
</dbReference>
<organism evidence="2 3">
    <name type="scientific">Colletotrichum kahawae</name>
    <name type="common">Coffee berry disease fungus</name>
    <dbReference type="NCBI Taxonomy" id="34407"/>
    <lineage>
        <taxon>Eukaryota</taxon>
        <taxon>Fungi</taxon>
        <taxon>Dikarya</taxon>
        <taxon>Ascomycota</taxon>
        <taxon>Pezizomycotina</taxon>
        <taxon>Sordariomycetes</taxon>
        <taxon>Hypocreomycetidae</taxon>
        <taxon>Glomerellales</taxon>
        <taxon>Glomerellaceae</taxon>
        <taxon>Colletotrichum</taxon>
        <taxon>Colletotrichum gloeosporioides species complex</taxon>
    </lineage>
</organism>
<gene>
    <name evidence="2" type="ORF">CKAH01_14398</name>
</gene>
<accession>A0AAE0DA73</accession>
<name>A0AAE0DA73_COLKA</name>